<dbReference type="EC" id="3.1.3.-" evidence="7"/>
<comment type="catalytic activity">
    <reaction evidence="6 7">
        <text>beta-D-fructose 6-phosphate = dihydroxyacetone + D-glyceraldehyde 3-phosphate</text>
        <dbReference type="Rhea" id="RHEA:28002"/>
        <dbReference type="ChEBI" id="CHEBI:16016"/>
        <dbReference type="ChEBI" id="CHEBI:57634"/>
        <dbReference type="ChEBI" id="CHEBI:59776"/>
    </reaction>
</comment>
<feature type="compositionally biased region" description="Basic and acidic residues" evidence="8">
    <location>
        <begin position="442"/>
        <end position="452"/>
    </location>
</feature>
<dbReference type="InterPro" id="IPR002791">
    <property type="entry name" value="ARMT1-like_metal-bd"/>
</dbReference>
<evidence type="ECO:0000256" key="2">
    <source>
        <dbReference type="ARBA" id="ARBA00009519"/>
    </source>
</evidence>
<dbReference type="InterPro" id="IPR039763">
    <property type="entry name" value="ARMT1"/>
</dbReference>
<proteinExistence type="inferred from homology"/>
<feature type="compositionally biased region" description="Gly residues" evidence="8">
    <location>
        <begin position="453"/>
        <end position="462"/>
    </location>
</feature>
<dbReference type="AlphaFoldDB" id="A0A8H3IBD1"/>
<dbReference type="SUPFAM" id="SSF111321">
    <property type="entry name" value="AF1104-like"/>
    <property type="match status" value="1"/>
</dbReference>
<dbReference type="GO" id="GO:0016791">
    <property type="term" value="F:phosphatase activity"/>
    <property type="evidence" value="ECO:0007669"/>
    <property type="project" value="TreeGrafter"/>
</dbReference>
<dbReference type="OrthoDB" id="541375at2759"/>
<evidence type="ECO:0000256" key="4">
    <source>
        <dbReference type="ARBA" id="ARBA00022801"/>
    </source>
</evidence>
<evidence type="ECO:0000256" key="8">
    <source>
        <dbReference type="SAM" id="MobiDB-lite"/>
    </source>
</evidence>
<evidence type="ECO:0000259" key="9">
    <source>
        <dbReference type="Pfam" id="PF01937"/>
    </source>
</evidence>
<comment type="cofactor">
    <cofactor evidence="7">
        <name>Mn(2+)</name>
        <dbReference type="ChEBI" id="CHEBI:29035"/>
    </cofactor>
    <cofactor evidence="7">
        <name>Ni(2+)</name>
        <dbReference type="ChEBI" id="CHEBI:49786"/>
    </cofactor>
</comment>
<accession>A0A8H3IBD1</accession>
<dbReference type="Proteomes" id="UP000664521">
    <property type="component" value="Unassembled WGS sequence"/>
</dbReference>
<keyword evidence="3 7" id="KW-0479">Metal-binding</keyword>
<dbReference type="Gene3D" id="3.40.50.10880">
    <property type="entry name" value="Uncharacterised protein PF01937, DUF89, domain 3"/>
    <property type="match status" value="1"/>
</dbReference>
<dbReference type="Gene3D" id="1.20.930.60">
    <property type="match status" value="1"/>
</dbReference>
<evidence type="ECO:0000256" key="6">
    <source>
        <dbReference type="ARBA" id="ARBA00048809"/>
    </source>
</evidence>
<dbReference type="Pfam" id="PF01937">
    <property type="entry name" value="ARMT1-like_dom"/>
    <property type="match status" value="1"/>
</dbReference>
<feature type="domain" description="Damage-control phosphatase ARMT1-like metal-binding" evidence="9">
    <location>
        <begin position="23"/>
        <end position="445"/>
    </location>
</feature>
<reference evidence="10" key="1">
    <citation type="submission" date="2021-03" db="EMBL/GenBank/DDBJ databases">
        <authorList>
            <person name="Tagirdzhanova G."/>
        </authorList>
    </citation>
    <scope>NUCLEOTIDE SEQUENCE</scope>
</reference>
<dbReference type="EMBL" id="CAJPDS010000014">
    <property type="protein sequence ID" value="CAF9914485.1"/>
    <property type="molecule type" value="Genomic_DNA"/>
</dbReference>
<dbReference type="FunFam" id="1.20.930.60:FF:000002">
    <property type="entry name" value="Protein-glutamate O-methyltransferase C1393.13"/>
    <property type="match status" value="1"/>
</dbReference>
<dbReference type="PANTHER" id="PTHR12260">
    <property type="entry name" value="DAMAGE-CONTROL PHOSPHATASE ARMT1"/>
    <property type="match status" value="1"/>
</dbReference>
<keyword evidence="4 7" id="KW-0378">Hydrolase</keyword>
<evidence type="ECO:0000256" key="5">
    <source>
        <dbReference type="ARBA" id="ARBA00023211"/>
    </source>
</evidence>
<comment type="caution">
    <text evidence="10">The sequence shown here is derived from an EMBL/GenBank/DDBJ whole genome shotgun (WGS) entry which is preliminary data.</text>
</comment>
<dbReference type="GO" id="GO:0046872">
    <property type="term" value="F:metal ion binding"/>
    <property type="evidence" value="ECO:0007669"/>
    <property type="project" value="UniProtKB-UniRule"/>
</dbReference>
<comment type="function">
    <text evidence="7">Metal-dependent phosphatase that shows phosphatase activity against several substrates, including fructose-1-phosphate and fructose-6-phosphate. Its preference for fructose-1-phosphate, a strong glycating agent that causes DNA damage rather than a canonical yeast metabolite, suggests a damage-control function in hexose phosphate metabolism.</text>
</comment>
<dbReference type="GO" id="GO:0005634">
    <property type="term" value="C:nucleus"/>
    <property type="evidence" value="ECO:0007669"/>
    <property type="project" value="TreeGrafter"/>
</dbReference>
<protein>
    <recommendedName>
        <fullName evidence="7">Sugar phosphate phosphatase</fullName>
        <ecNumber evidence="7">3.1.3.-</ecNumber>
    </recommendedName>
</protein>
<dbReference type="GO" id="GO:0006974">
    <property type="term" value="P:DNA damage response"/>
    <property type="evidence" value="ECO:0007669"/>
    <property type="project" value="TreeGrafter"/>
</dbReference>
<dbReference type="InterPro" id="IPR036075">
    <property type="entry name" value="ARMT-1-like_metal-bd_sf"/>
</dbReference>
<name>A0A8H3IBD1_9LECA</name>
<evidence type="ECO:0000313" key="10">
    <source>
        <dbReference type="EMBL" id="CAF9914485.1"/>
    </source>
</evidence>
<keyword evidence="5 7" id="KW-0464">Manganese</keyword>
<keyword evidence="11" id="KW-1185">Reference proteome</keyword>
<evidence type="ECO:0000256" key="7">
    <source>
        <dbReference type="RuleBase" id="RU367030"/>
    </source>
</evidence>
<sequence>MEIDIKPPQYRTSDKTSFAYVSARERWQVILNGAIDDVHRALLAVTEPTQRYEGERIVEGIAKLKYEIKHDKQLTPLPDDGYSDIAGYNLELGELGTPTWLDMPWLYAECYIYRRLNTLFSLSTTWKTYDVFHRQKVAAFQSSRAAVVELALRYKDLISQIETKHEAADTEFEKVEEAEWIVFTEICEICLWGNVTDLSHWINLAHDDVQRLQGLRAEDNIIVNDLPFAFQVLRKTQRRPADGKDRRVDIVLDNAGFELFVDLILAAYLLSANLATTVILHPKSIPWFISDVIPTDFSDLLNALADPQAFFHTPPLQGEHEKQARKPLSEQELDGLSFLSTQLNHFHAEGRLRIRQDRFWTEGGSFWRMPGTAPELFEELRRSELVIFKGDLNYGKLTADAMWDPTTPFADAIGPLGPSSGLRVLALRTCKADVVVGLPPGKDEELRAREGGGGEGGEGGRTGAWSGRKWAWSGKWAVIQFCDGKS</sequence>
<dbReference type="PANTHER" id="PTHR12260:SF6">
    <property type="entry name" value="DAMAGE-CONTROL PHOSPHATASE ARMT1"/>
    <property type="match status" value="1"/>
</dbReference>
<comment type="catalytic activity">
    <reaction evidence="1 7">
        <text>beta-D-fructose 1-phosphate + H2O = D-fructose + phosphate</text>
        <dbReference type="Rhea" id="RHEA:35603"/>
        <dbReference type="ChEBI" id="CHEBI:15377"/>
        <dbReference type="ChEBI" id="CHEBI:37721"/>
        <dbReference type="ChEBI" id="CHEBI:43474"/>
        <dbReference type="ChEBI" id="CHEBI:138881"/>
    </reaction>
</comment>
<feature type="region of interest" description="Disordered" evidence="8">
    <location>
        <begin position="442"/>
        <end position="464"/>
    </location>
</feature>
<gene>
    <name evidence="10" type="ORF">HETSPECPRED_001992</name>
</gene>
<evidence type="ECO:0000313" key="11">
    <source>
        <dbReference type="Proteomes" id="UP000664521"/>
    </source>
</evidence>
<comment type="domain">
    <text evidence="7">Subfamily III proteins have a conserved RTxK motif about 40-50 residues from the C-terminus; the threonine may be replaced by serine or cysteine.</text>
</comment>
<organism evidence="10 11">
    <name type="scientific">Heterodermia speciosa</name>
    <dbReference type="NCBI Taxonomy" id="116794"/>
    <lineage>
        <taxon>Eukaryota</taxon>
        <taxon>Fungi</taxon>
        <taxon>Dikarya</taxon>
        <taxon>Ascomycota</taxon>
        <taxon>Pezizomycotina</taxon>
        <taxon>Lecanoromycetes</taxon>
        <taxon>OSLEUM clade</taxon>
        <taxon>Lecanoromycetidae</taxon>
        <taxon>Caliciales</taxon>
        <taxon>Physciaceae</taxon>
        <taxon>Heterodermia</taxon>
    </lineage>
</organism>
<evidence type="ECO:0000256" key="3">
    <source>
        <dbReference type="ARBA" id="ARBA00022723"/>
    </source>
</evidence>
<evidence type="ECO:0000256" key="1">
    <source>
        <dbReference type="ARBA" id="ARBA00001326"/>
    </source>
</evidence>
<comment type="similarity">
    <text evidence="2 7">Belongs to the damage-control phosphatase family. Sugar phosphate phosphatase III subfamily.</text>
</comment>